<accession>A0ABS8TCK3</accession>
<dbReference type="EMBL" id="JACEIK010001321">
    <property type="protein sequence ID" value="MCD7468309.1"/>
    <property type="molecule type" value="Genomic_DNA"/>
</dbReference>
<evidence type="ECO:0000313" key="3">
    <source>
        <dbReference type="Proteomes" id="UP000823775"/>
    </source>
</evidence>
<keyword evidence="3" id="KW-1185">Reference proteome</keyword>
<protein>
    <submittedName>
        <fullName evidence="2">Uncharacterized protein</fullName>
    </submittedName>
</protein>
<dbReference type="Proteomes" id="UP000823775">
    <property type="component" value="Unassembled WGS sequence"/>
</dbReference>
<gene>
    <name evidence="2" type="ORF">HAX54_006379</name>
</gene>
<organism evidence="2 3">
    <name type="scientific">Datura stramonium</name>
    <name type="common">Jimsonweed</name>
    <name type="synonym">Common thornapple</name>
    <dbReference type="NCBI Taxonomy" id="4076"/>
    <lineage>
        <taxon>Eukaryota</taxon>
        <taxon>Viridiplantae</taxon>
        <taxon>Streptophyta</taxon>
        <taxon>Embryophyta</taxon>
        <taxon>Tracheophyta</taxon>
        <taxon>Spermatophyta</taxon>
        <taxon>Magnoliopsida</taxon>
        <taxon>eudicotyledons</taxon>
        <taxon>Gunneridae</taxon>
        <taxon>Pentapetalae</taxon>
        <taxon>asterids</taxon>
        <taxon>lamiids</taxon>
        <taxon>Solanales</taxon>
        <taxon>Solanaceae</taxon>
        <taxon>Solanoideae</taxon>
        <taxon>Datureae</taxon>
        <taxon>Datura</taxon>
    </lineage>
</organism>
<feature type="region of interest" description="Disordered" evidence="1">
    <location>
        <begin position="1"/>
        <end position="29"/>
    </location>
</feature>
<reference evidence="2 3" key="1">
    <citation type="journal article" date="2021" name="BMC Genomics">
        <title>Datura genome reveals duplications of psychoactive alkaloid biosynthetic genes and high mutation rate following tissue culture.</title>
        <authorList>
            <person name="Rajewski A."/>
            <person name="Carter-House D."/>
            <person name="Stajich J."/>
            <person name="Litt A."/>
        </authorList>
    </citation>
    <scope>NUCLEOTIDE SEQUENCE [LARGE SCALE GENOMIC DNA]</scope>
    <source>
        <strain evidence="2">AR-01</strain>
    </source>
</reference>
<comment type="caution">
    <text evidence="2">The sequence shown here is derived from an EMBL/GenBank/DDBJ whole genome shotgun (WGS) entry which is preliminary data.</text>
</comment>
<name>A0ABS8TCK3_DATST</name>
<proteinExistence type="predicted"/>
<evidence type="ECO:0000313" key="2">
    <source>
        <dbReference type="EMBL" id="MCD7468309.1"/>
    </source>
</evidence>
<evidence type="ECO:0000256" key="1">
    <source>
        <dbReference type="SAM" id="MobiDB-lite"/>
    </source>
</evidence>
<sequence>MGQESEMEELACHNNHHSDLNSVGSHRNKVEEEEVNYMSRYDPKGLDVTKTKELEGLHSLGLSISEKNVHIDNVPSHLYGMQMLQVRMSGVTEE</sequence>